<keyword evidence="3" id="KW-0472">Membrane</keyword>
<dbReference type="InterPro" id="IPR050922">
    <property type="entry name" value="LytR/CpsA/Psr_CW_biosynth"/>
</dbReference>
<dbReference type="NCBIfam" id="TIGR00350">
    <property type="entry name" value="lytR_cpsA_psr"/>
    <property type="match status" value="1"/>
</dbReference>
<dbReference type="InterPro" id="IPR004474">
    <property type="entry name" value="LytR_CpsA_psr"/>
</dbReference>
<feature type="compositionally biased region" description="Acidic residues" evidence="2">
    <location>
        <begin position="366"/>
        <end position="380"/>
    </location>
</feature>
<dbReference type="AlphaFoldDB" id="A0A417XTB6"/>
<reference evidence="5 6" key="1">
    <citation type="submission" date="2018-09" db="EMBL/GenBank/DDBJ databases">
        <title>Genome sequencing of Nocardioides immobilis CCTCC AB 2017083 for comparison to Nocardioides silvaticus.</title>
        <authorList>
            <person name="Li C."/>
            <person name="Wang G."/>
        </authorList>
    </citation>
    <scope>NUCLEOTIDE SEQUENCE [LARGE SCALE GENOMIC DNA]</scope>
    <source>
        <strain evidence="5 6">CCTCC AB 2017083</strain>
    </source>
</reference>
<protein>
    <submittedName>
        <fullName evidence="5">LytR family transcriptional regulator</fullName>
    </submittedName>
</protein>
<proteinExistence type="inferred from homology"/>
<keyword evidence="6" id="KW-1185">Reference proteome</keyword>
<feature type="region of interest" description="Disordered" evidence="2">
    <location>
        <begin position="1"/>
        <end position="37"/>
    </location>
</feature>
<evidence type="ECO:0000256" key="1">
    <source>
        <dbReference type="ARBA" id="ARBA00006068"/>
    </source>
</evidence>
<sequence>MECVNDSPDAAGSRKSRARRVRGSVANRDVAGKRRARKRHTVATVITASLVTLAVGTAGSVVLAYNNWNDNLKYVDLAQQLGDDRPEKEEVAGSREPLNILVMGSDTREGENNIDGLTGDGERSDTTILLHLSADRKRAYGVSIPRDTLVDRPTCYEEDGTAIEGSEAEDVMWNEAFSVGGPACTIRQFEQNTDIRIDNYIVIDFQGFKDMVNALDGVEVCIPEDIEDPEHDITLEAGTREIRDDEALSYVRVRYTVGDGTDPNRIRRQQAFMAAMINKAVSAGMLVRPDRMVSFLNAVTGSIQTDYENIAELADLGTSFNGIGLDNIKFVTTPWVYSTAQEGRVEWTDQVDELWQLVIDDDPLSQEFAEDSISADDDPEGSTAPTSEASEDPTDSGGKKDRDQGLSDDERENAGLCT</sequence>
<keyword evidence="3" id="KW-0812">Transmembrane</keyword>
<dbReference type="Pfam" id="PF03816">
    <property type="entry name" value="LytR_cpsA_psr"/>
    <property type="match status" value="1"/>
</dbReference>
<feature type="region of interest" description="Disordered" evidence="2">
    <location>
        <begin position="366"/>
        <end position="418"/>
    </location>
</feature>
<comment type="similarity">
    <text evidence="1">Belongs to the LytR/CpsA/Psr (LCP) family.</text>
</comment>
<dbReference type="Gene3D" id="3.40.630.190">
    <property type="entry name" value="LCP protein"/>
    <property type="match status" value="1"/>
</dbReference>
<evidence type="ECO:0000313" key="6">
    <source>
        <dbReference type="Proteomes" id="UP000283644"/>
    </source>
</evidence>
<keyword evidence="3" id="KW-1133">Transmembrane helix</keyword>
<dbReference type="Proteomes" id="UP000283644">
    <property type="component" value="Unassembled WGS sequence"/>
</dbReference>
<feature type="domain" description="Cell envelope-related transcriptional attenuator" evidence="4">
    <location>
        <begin position="123"/>
        <end position="280"/>
    </location>
</feature>
<accession>A0A417XTB6</accession>
<gene>
    <name evidence="5" type="ORF">D0Z08_28270</name>
</gene>
<evidence type="ECO:0000256" key="2">
    <source>
        <dbReference type="SAM" id="MobiDB-lite"/>
    </source>
</evidence>
<feature type="transmembrane region" description="Helical" evidence="3">
    <location>
        <begin position="42"/>
        <end position="65"/>
    </location>
</feature>
<name>A0A417XTB6_9ACTN</name>
<organism evidence="5 6">
    <name type="scientific">Nocardioides immobilis</name>
    <dbReference type="NCBI Taxonomy" id="2049295"/>
    <lineage>
        <taxon>Bacteria</taxon>
        <taxon>Bacillati</taxon>
        <taxon>Actinomycetota</taxon>
        <taxon>Actinomycetes</taxon>
        <taxon>Propionibacteriales</taxon>
        <taxon>Nocardioidaceae</taxon>
        <taxon>Nocardioides</taxon>
    </lineage>
</organism>
<dbReference type="PANTHER" id="PTHR33392">
    <property type="entry name" value="POLYISOPRENYL-TEICHOIC ACID--PEPTIDOGLYCAN TEICHOIC ACID TRANSFERASE TAGU"/>
    <property type="match status" value="1"/>
</dbReference>
<evidence type="ECO:0000256" key="3">
    <source>
        <dbReference type="SAM" id="Phobius"/>
    </source>
</evidence>
<evidence type="ECO:0000259" key="4">
    <source>
        <dbReference type="Pfam" id="PF03816"/>
    </source>
</evidence>
<dbReference type="PANTHER" id="PTHR33392:SF6">
    <property type="entry name" value="POLYISOPRENYL-TEICHOIC ACID--PEPTIDOGLYCAN TEICHOIC ACID TRANSFERASE TAGU"/>
    <property type="match status" value="1"/>
</dbReference>
<comment type="caution">
    <text evidence="5">The sequence shown here is derived from an EMBL/GenBank/DDBJ whole genome shotgun (WGS) entry which is preliminary data.</text>
</comment>
<dbReference type="EMBL" id="QXGH01000041">
    <property type="protein sequence ID" value="RHW23709.1"/>
    <property type="molecule type" value="Genomic_DNA"/>
</dbReference>
<evidence type="ECO:0000313" key="5">
    <source>
        <dbReference type="EMBL" id="RHW23709.1"/>
    </source>
</evidence>